<accession>A0A2K3K1C9</accession>
<sequence length="37" mass="3777">MMENGSSSNVNVNIVSEPNGSKVVAGKEKVNAATEAN</sequence>
<comment type="caution">
    <text evidence="1">The sequence shown here is derived from an EMBL/GenBank/DDBJ whole genome shotgun (WGS) entry which is preliminary data.</text>
</comment>
<name>A0A2K3K1C9_TRIPR</name>
<reference evidence="1 2" key="1">
    <citation type="journal article" date="2014" name="Am. J. Bot.">
        <title>Genome assembly and annotation for red clover (Trifolium pratense; Fabaceae).</title>
        <authorList>
            <person name="Istvanek J."/>
            <person name="Jaros M."/>
            <person name="Krenek A."/>
            <person name="Repkova J."/>
        </authorList>
    </citation>
    <scope>NUCLEOTIDE SEQUENCE [LARGE SCALE GENOMIC DNA]</scope>
    <source>
        <strain evidence="2">cv. Tatra</strain>
        <tissue evidence="1">Young leaves</tissue>
    </source>
</reference>
<dbReference type="AlphaFoldDB" id="A0A2K3K1C9"/>
<protein>
    <submittedName>
        <fullName evidence="1">Uncharacterized protein</fullName>
    </submittedName>
</protein>
<gene>
    <name evidence="1" type="ORF">L195_g059999</name>
</gene>
<proteinExistence type="predicted"/>
<dbReference type="EMBL" id="ASHM01134859">
    <property type="protein sequence ID" value="PNX60062.1"/>
    <property type="molecule type" value="Genomic_DNA"/>
</dbReference>
<reference evidence="1 2" key="2">
    <citation type="journal article" date="2017" name="Front. Plant Sci.">
        <title>Gene Classification and Mining of Molecular Markers Useful in Red Clover (Trifolium pratense) Breeding.</title>
        <authorList>
            <person name="Istvanek J."/>
            <person name="Dluhosova J."/>
            <person name="Dluhos P."/>
            <person name="Patkova L."/>
            <person name="Nedelnik J."/>
            <person name="Repkova J."/>
        </authorList>
    </citation>
    <scope>NUCLEOTIDE SEQUENCE [LARGE SCALE GENOMIC DNA]</scope>
    <source>
        <strain evidence="2">cv. Tatra</strain>
        <tissue evidence="1">Young leaves</tissue>
    </source>
</reference>
<evidence type="ECO:0000313" key="1">
    <source>
        <dbReference type="EMBL" id="PNX60062.1"/>
    </source>
</evidence>
<organism evidence="1 2">
    <name type="scientific">Trifolium pratense</name>
    <name type="common">Red clover</name>
    <dbReference type="NCBI Taxonomy" id="57577"/>
    <lineage>
        <taxon>Eukaryota</taxon>
        <taxon>Viridiplantae</taxon>
        <taxon>Streptophyta</taxon>
        <taxon>Embryophyta</taxon>
        <taxon>Tracheophyta</taxon>
        <taxon>Spermatophyta</taxon>
        <taxon>Magnoliopsida</taxon>
        <taxon>eudicotyledons</taxon>
        <taxon>Gunneridae</taxon>
        <taxon>Pentapetalae</taxon>
        <taxon>rosids</taxon>
        <taxon>fabids</taxon>
        <taxon>Fabales</taxon>
        <taxon>Fabaceae</taxon>
        <taxon>Papilionoideae</taxon>
        <taxon>50 kb inversion clade</taxon>
        <taxon>NPAAA clade</taxon>
        <taxon>Hologalegina</taxon>
        <taxon>IRL clade</taxon>
        <taxon>Trifolieae</taxon>
        <taxon>Trifolium</taxon>
    </lineage>
</organism>
<dbReference type="Proteomes" id="UP000236291">
    <property type="component" value="Unassembled WGS sequence"/>
</dbReference>
<feature type="non-terminal residue" evidence="1">
    <location>
        <position position="37"/>
    </location>
</feature>
<evidence type="ECO:0000313" key="2">
    <source>
        <dbReference type="Proteomes" id="UP000236291"/>
    </source>
</evidence>